<gene>
    <name evidence="2" type="ORF">CLV45_2654</name>
</gene>
<keyword evidence="1" id="KW-0732">Signal</keyword>
<evidence type="ECO:0000313" key="2">
    <source>
        <dbReference type="EMBL" id="PJJ61216.1"/>
    </source>
</evidence>
<feature type="chain" id="PRO_5014909302" description="Outer membrane protein with beta-barrel domain" evidence="1">
    <location>
        <begin position="36"/>
        <end position="245"/>
    </location>
</feature>
<accession>A0A2M9BTE6</accession>
<organism evidence="2 3">
    <name type="scientific">Hymenobacter chitinivorans DSM 11115</name>
    <dbReference type="NCBI Taxonomy" id="1121954"/>
    <lineage>
        <taxon>Bacteria</taxon>
        <taxon>Pseudomonadati</taxon>
        <taxon>Bacteroidota</taxon>
        <taxon>Cytophagia</taxon>
        <taxon>Cytophagales</taxon>
        <taxon>Hymenobacteraceae</taxon>
        <taxon>Hymenobacter</taxon>
    </lineage>
</organism>
<dbReference type="AlphaFoldDB" id="A0A2M9BTE6"/>
<sequence>MYNSPLLLSYFAPVNHALKSWLLLGALAGALPAAAQSAAAAEPDSVSATTRQAHRRIVFQFDNRYSIIDGKLVGINGLKLAVEWRGRLRAGAGGYLLSNGIPSQEEVPAHYPSGTRAELRFRYVAAYAEYLFIRSNRWELSAPLQLGVGRFFTSFEEPNGAKSKDAKSTVWVLEPSASSHFRVFPWFGIGVGAGWRETLFVEHSLDEALDGPIFYGRVKLFLGDLYKTARFKRKLFSQQHFRYEE</sequence>
<evidence type="ECO:0000256" key="1">
    <source>
        <dbReference type="SAM" id="SignalP"/>
    </source>
</evidence>
<dbReference type="EMBL" id="PGFA01000001">
    <property type="protein sequence ID" value="PJJ61216.1"/>
    <property type="molecule type" value="Genomic_DNA"/>
</dbReference>
<reference evidence="2 3" key="1">
    <citation type="submission" date="2017-11" db="EMBL/GenBank/DDBJ databases">
        <title>Genomic Encyclopedia of Archaeal and Bacterial Type Strains, Phase II (KMG-II): From Individual Species to Whole Genera.</title>
        <authorList>
            <person name="Goeker M."/>
        </authorList>
    </citation>
    <scope>NUCLEOTIDE SEQUENCE [LARGE SCALE GENOMIC DNA]</scope>
    <source>
        <strain evidence="2 3">DSM 11115</strain>
    </source>
</reference>
<evidence type="ECO:0000313" key="3">
    <source>
        <dbReference type="Proteomes" id="UP000228535"/>
    </source>
</evidence>
<protein>
    <recommendedName>
        <fullName evidence="4">Outer membrane protein with beta-barrel domain</fullName>
    </recommendedName>
</protein>
<proteinExistence type="predicted"/>
<evidence type="ECO:0008006" key="4">
    <source>
        <dbReference type="Google" id="ProtNLM"/>
    </source>
</evidence>
<comment type="caution">
    <text evidence="2">The sequence shown here is derived from an EMBL/GenBank/DDBJ whole genome shotgun (WGS) entry which is preliminary data.</text>
</comment>
<dbReference type="Proteomes" id="UP000228535">
    <property type="component" value="Unassembled WGS sequence"/>
</dbReference>
<name>A0A2M9BTE6_9BACT</name>
<feature type="signal peptide" evidence="1">
    <location>
        <begin position="1"/>
        <end position="35"/>
    </location>
</feature>
<keyword evidence="3" id="KW-1185">Reference proteome</keyword>